<dbReference type="RefSeq" id="WP_154373950.1">
    <property type="nucleotide sequence ID" value="NZ_WKJJ01000006.1"/>
</dbReference>
<gene>
    <name evidence="2" type="ORF">GJ700_11970</name>
</gene>
<comment type="caution">
    <text evidence="2">The sequence shown here is derived from an EMBL/GenBank/DDBJ whole genome shotgun (WGS) entry which is preliminary data.</text>
</comment>
<dbReference type="EMBL" id="WKJJ01000006">
    <property type="protein sequence ID" value="MRV72427.1"/>
    <property type="molecule type" value="Genomic_DNA"/>
</dbReference>
<reference evidence="2 3" key="1">
    <citation type="submission" date="2019-11" db="EMBL/GenBank/DDBJ databases">
        <title>Novel species isolated from a subtropical stream in China.</title>
        <authorList>
            <person name="Lu H."/>
        </authorList>
    </citation>
    <scope>NUCLEOTIDE SEQUENCE [LARGE SCALE GENOMIC DNA]</scope>
    <source>
        <strain evidence="2 3">FT92W</strain>
    </source>
</reference>
<organism evidence="2 3">
    <name type="scientific">Pseudoduganella rivuli</name>
    <dbReference type="NCBI Taxonomy" id="2666085"/>
    <lineage>
        <taxon>Bacteria</taxon>
        <taxon>Pseudomonadati</taxon>
        <taxon>Pseudomonadota</taxon>
        <taxon>Betaproteobacteria</taxon>
        <taxon>Burkholderiales</taxon>
        <taxon>Oxalobacteraceae</taxon>
        <taxon>Telluria group</taxon>
        <taxon>Pseudoduganella</taxon>
    </lineage>
</organism>
<accession>A0A7X2IMQ2</accession>
<proteinExistence type="predicted"/>
<evidence type="ECO:0000313" key="3">
    <source>
        <dbReference type="Proteomes" id="UP000446768"/>
    </source>
</evidence>
<dbReference type="AlphaFoldDB" id="A0A7X2IMQ2"/>
<feature type="region of interest" description="Disordered" evidence="1">
    <location>
        <begin position="252"/>
        <end position="277"/>
    </location>
</feature>
<name>A0A7X2IMQ2_9BURK</name>
<evidence type="ECO:0000256" key="1">
    <source>
        <dbReference type="SAM" id="MobiDB-lite"/>
    </source>
</evidence>
<protein>
    <submittedName>
        <fullName evidence="2">Uncharacterized protein</fullName>
    </submittedName>
</protein>
<sequence>MPNTSELRLRGATLSYRVIIDGVQEGHTLEHVAARLAELFRRTVDQMHTLLAAPRAIVKKQLDCSHALRFQAALERAGCVAVIEPDHTDFSTLVLCHHVSPGPGIAINTPEAWHASMDDNTFQLLDEASGACLRAVGVTSAALSIREWADQRMRWVAEDMPYLRQVRAPYRMEGAGWDDRVQGVAAEYRGTFPGTGVYSHYLVLCLRSARSLVCLTVHAPAAVFDVNEGLYRWLLGTQLDVCDAAPEPVPLPLPVPLSQEQADEQQDVPPLPQPVALSPHDEALQRWLRYNEARPSRRLLQHKTSKQ</sequence>
<evidence type="ECO:0000313" key="2">
    <source>
        <dbReference type="EMBL" id="MRV72427.1"/>
    </source>
</evidence>
<dbReference type="Proteomes" id="UP000446768">
    <property type="component" value="Unassembled WGS sequence"/>
</dbReference>
<keyword evidence="3" id="KW-1185">Reference proteome</keyword>